<dbReference type="STRING" id="279824.SAMN03080617_04022"/>
<dbReference type="GO" id="GO:0004789">
    <property type="term" value="F:thiamine-phosphate diphosphorylase activity"/>
    <property type="evidence" value="ECO:0007669"/>
    <property type="project" value="TreeGrafter"/>
</dbReference>
<proteinExistence type="predicted"/>
<evidence type="ECO:0000259" key="3">
    <source>
        <dbReference type="Pfam" id="PF02581"/>
    </source>
</evidence>
<evidence type="ECO:0000256" key="2">
    <source>
        <dbReference type="ARBA" id="ARBA00022977"/>
    </source>
</evidence>
<dbReference type="SUPFAM" id="SSF51391">
    <property type="entry name" value="Thiamin phosphate synthase"/>
    <property type="match status" value="1"/>
</dbReference>
<sequence length="210" mass="23639">MANRKIGSGIYLVIDPAMDEVTLLNKLTLCLKEKLLAIQIWDNFKDKQNITELIRKICELCHAKHIPVLINNKWELLNNSLLDGVHFDKIPENYAAIKENINKPFLSGLTCTNDLTLVEWASENNLDYISFCSIFPSNTANSCELVNLSTIHQASKRYSLPIFLAGGIKPENIDQLKELNYAGIAVVSGIMSTDKPDESIKNYQEQLNSI</sequence>
<dbReference type="RefSeq" id="WP_245693324.1">
    <property type="nucleotide sequence ID" value="NZ_FMXE01000043.1"/>
</dbReference>
<dbReference type="GO" id="GO:0005737">
    <property type="term" value="C:cytoplasm"/>
    <property type="evidence" value="ECO:0007669"/>
    <property type="project" value="TreeGrafter"/>
</dbReference>
<dbReference type="Gene3D" id="3.20.20.70">
    <property type="entry name" value="Aldolase class I"/>
    <property type="match status" value="1"/>
</dbReference>
<comment type="pathway">
    <text evidence="1">Cofactor biosynthesis; thiamine diphosphate biosynthesis.</text>
</comment>
<dbReference type="PANTHER" id="PTHR20857">
    <property type="entry name" value="THIAMINE-PHOSPHATE PYROPHOSPHORYLASE"/>
    <property type="match status" value="1"/>
</dbReference>
<feature type="domain" description="Thiamine phosphate synthase/TenI" evidence="3">
    <location>
        <begin position="10"/>
        <end position="190"/>
    </location>
</feature>
<dbReference type="Proteomes" id="UP000198756">
    <property type="component" value="Unassembled WGS sequence"/>
</dbReference>
<dbReference type="InterPro" id="IPR022998">
    <property type="entry name" value="ThiamineP_synth_TenI"/>
</dbReference>
<dbReference type="InterPro" id="IPR013785">
    <property type="entry name" value="Aldolase_TIM"/>
</dbReference>
<dbReference type="AlphaFoldDB" id="A0A1G5ZL10"/>
<evidence type="ECO:0000313" key="5">
    <source>
        <dbReference type="Proteomes" id="UP000198756"/>
    </source>
</evidence>
<keyword evidence="5" id="KW-1185">Reference proteome</keyword>
<dbReference type="PANTHER" id="PTHR20857:SF23">
    <property type="entry name" value="THIAMINE BIOSYNTHETIC BIFUNCTIONAL ENZYME"/>
    <property type="match status" value="1"/>
</dbReference>
<evidence type="ECO:0000313" key="4">
    <source>
        <dbReference type="EMBL" id="SDA95216.1"/>
    </source>
</evidence>
<protein>
    <submittedName>
        <fullName evidence="4">Thiamine-phosphate pyrophosphorylase</fullName>
    </submittedName>
</protein>
<dbReference type="EMBL" id="FMXE01000043">
    <property type="protein sequence ID" value="SDA95216.1"/>
    <property type="molecule type" value="Genomic_DNA"/>
</dbReference>
<dbReference type="Pfam" id="PF02581">
    <property type="entry name" value="TMP-TENI"/>
    <property type="match status" value="1"/>
</dbReference>
<evidence type="ECO:0000256" key="1">
    <source>
        <dbReference type="ARBA" id="ARBA00004948"/>
    </source>
</evidence>
<dbReference type="GO" id="GO:0009228">
    <property type="term" value="P:thiamine biosynthetic process"/>
    <property type="evidence" value="ECO:0007669"/>
    <property type="project" value="UniProtKB-KW"/>
</dbReference>
<dbReference type="InterPro" id="IPR036206">
    <property type="entry name" value="ThiamineP_synth_sf"/>
</dbReference>
<name>A0A1G5ZL10_9BACT</name>
<accession>A0A1G5ZL10</accession>
<reference evidence="5" key="1">
    <citation type="submission" date="2016-10" db="EMBL/GenBank/DDBJ databases">
        <authorList>
            <person name="Varghese N."/>
            <person name="Submissions S."/>
        </authorList>
    </citation>
    <scope>NUCLEOTIDE SEQUENCE [LARGE SCALE GENOMIC DNA]</scope>
    <source>
        <strain evidence="5">DSM 22703</strain>
    </source>
</reference>
<gene>
    <name evidence="4" type="ORF">SAMN03080617_04022</name>
</gene>
<dbReference type="CDD" id="cd00564">
    <property type="entry name" value="TMP_TenI"/>
    <property type="match status" value="1"/>
</dbReference>
<organism evidence="4 5">
    <name type="scientific">Algoriphagus alkaliphilus</name>
    <dbReference type="NCBI Taxonomy" id="279824"/>
    <lineage>
        <taxon>Bacteria</taxon>
        <taxon>Pseudomonadati</taxon>
        <taxon>Bacteroidota</taxon>
        <taxon>Cytophagia</taxon>
        <taxon>Cytophagales</taxon>
        <taxon>Cyclobacteriaceae</taxon>
        <taxon>Algoriphagus</taxon>
    </lineage>
</organism>
<keyword evidence="2" id="KW-0784">Thiamine biosynthesis</keyword>